<protein>
    <submittedName>
        <fullName evidence="2">Uncharacterized protein</fullName>
    </submittedName>
</protein>
<evidence type="ECO:0000256" key="1">
    <source>
        <dbReference type="SAM" id="MobiDB-lite"/>
    </source>
</evidence>
<sequence length="136" mass="14552">MPPRTGYRRASSPNRCARPSASCRRRAAIAASPTSISAPAARKSAAPSAARRRLAAGANRARMRGRAICAAPPTPSTTAIRCRWHRASASKSDRIQGAAAWRVGNGNKRYTALTPYYAFRPYNVSKAGTCPLRPQG</sequence>
<accession>A0A375C1J3</accession>
<evidence type="ECO:0000313" key="2">
    <source>
        <dbReference type="EMBL" id="SOY60866.1"/>
    </source>
</evidence>
<name>A0A375C1J3_9BURK</name>
<dbReference type="Proteomes" id="UP000257016">
    <property type="component" value="Unassembled WGS sequence"/>
</dbReference>
<feature type="region of interest" description="Disordered" evidence="1">
    <location>
        <begin position="1"/>
        <end position="59"/>
    </location>
</feature>
<feature type="compositionally biased region" description="Low complexity" evidence="1">
    <location>
        <begin position="15"/>
        <end position="59"/>
    </location>
</feature>
<gene>
    <name evidence="2" type="ORF">CBM2586_A120043</name>
</gene>
<dbReference type="AlphaFoldDB" id="A0A375C1J3"/>
<organism evidence="2">
    <name type="scientific">Cupriavidus taiwanensis</name>
    <dbReference type="NCBI Taxonomy" id="164546"/>
    <lineage>
        <taxon>Bacteria</taxon>
        <taxon>Pseudomonadati</taxon>
        <taxon>Pseudomonadota</taxon>
        <taxon>Betaproteobacteria</taxon>
        <taxon>Burkholderiales</taxon>
        <taxon>Burkholderiaceae</taxon>
        <taxon>Cupriavidus</taxon>
    </lineage>
</organism>
<dbReference type="EMBL" id="OFSN01000004">
    <property type="protein sequence ID" value="SOY60866.1"/>
    <property type="molecule type" value="Genomic_DNA"/>
</dbReference>
<reference evidence="2" key="1">
    <citation type="submission" date="2018-01" db="EMBL/GenBank/DDBJ databases">
        <authorList>
            <person name="Clerissi C."/>
        </authorList>
    </citation>
    <scope>NUCLEOTIDE SEQUENCE</scope>
    <source>
        <strain evidence="2">Cupriavidus taiwanensis LMG 19430</strain>
    </source>
</reference>
<comment type="caution">
    <text evidence="2">The sequence shown here is derived from an EMBL/GenBank/DDBJ whole genome shotgun (WGS) entry which is preliminary data.</text>
</comment>
<proteinExistence type="predicted"/>